<name>A0ABS2GKQ7_9FIRM</name>
<evidence type="ECO:0000313" key="1">
    <source>
        <dbReference type="EMBL" id="MBM6922591.1"/>
    </source>
</evidence>
<dbReference type="RefSeq" id="WP_191393070.1">
    <property type="nucleotide sequence ID" value="NZ_JACSNR010000002.1"/>
</dbReference>
<dbReference type="EMBL" id="JACSNR010000002">
    <property type="protein sequence ID" value="MBM6922591.1"/>
    <property type="molecule type" value="Genomic_DNA"/>
</dbReference>
<accession>A0ABS2GKQ7</accession>
<reference evidence="1 2" key="1">
    <citation type="journal article" date="2021" name="Sci. Rep.">
        <title>The distribution of antibiotic resistance genes in chicken gut microbiota commensals.</title>
        <authorList>
            <person name="Juricova H."/>
            <person name="Matiasovicova J."/>
            <person name="Kubasova T."/>
            <person name="Cejkova D."/>
            <person name="Rychlik I."/>
        </authorList>
    </citation>
    <scope>NUCLEOTIDE SEQUENCE [LARGE SCALE GENOMIC DNA]</scope>
    <source>
        <strain evidence="1 2">An564</strain>
    </source>
</reference>
<proteinExistence type="predicted"/>
<gene>
    <name evidence="1" type="ORF">H9X81_02620</name>
</gene>
<evidence type="ECO:0000313" key="2">
    <source>
        <dbReference type="Proteomes" id="UP000724149"/>
    </source>
</evidence>
<comment type="caution">
    <text evidence="1">The sequence shown here is derived from an EMBL/GenBank/DDBJ whole genome shotgun (WGS) entry which is preliminary data.</text>
</comment>
<keyword evidence="2" id="KW-1185">Reference proteome</keyword>
<protein>
    <submittedName>
        <fullName evidence="1">Uncharacterized protein</fullName>
    </submittedName>
</protein>
<organism evidence="1 2">
    <name type="scientific">Hydrogenoanaerobacterium saccharovorans</name>
    <dbReference type="NCBI Taxonomy" id="474960"/>
    <lineage>
        <taxon>Bacteria</taxon>
        <taxon>Bacillati</taxon>
        <taxon>Bacillota</taxon>
        <taxon>Clostridia</taxon>
        <taxon>Eubacteriales</taxon>
        <taxon>Oscillospiraceae</taxon>
        <taxon>Hydrogenoanaerobacterium</taxon>
    </lineage>
</organism>
<sequence>MLKIELEQSGNTLLCRATQRGEELGRAEAEIREDTVWYRSGWLEDPEDYGLLDGLVRAAFDAARSAGVKEYFVSGEAAGEYRRAFEVYDYALDQAEELERFFGRHSCKGQSSGF</sequence>
<dbReference type="Proteomes" id="UP000724149">
    <property type="component" value="Unassembled WGS sequence"/>
</dbReference>